<name>A0A543FZE1_9PSEU</name>
<dbReference type="EMBL" id="VFPH01000002">
    <property type="protein sequence ID" value="TQM39165.1"/>
    <property type="molecule type" value="Genomic_DNA"/>
</dbReference>
<organism evidence="2 3">
    <name type="scientific">Pseudonocardia cypriaca</name>
    <dbReference type="NCBI Taxonomy" id="882449"/>
    <lineage>
        <taxon>Bacteria</taxon>
        <taxon>Bacillati</taxon>
        <taxon>Actinomycetota</taxon>
        <taxon>Actinomycetes</taxon>
        <taxon>Pseudonocardiales</taxon>
        <taxon>Pseudonocardiaceae</taxon>
        <taxon>Pseudonocardia</taxon>
    </lineage>
</organism>
<feature type="domain" description="DUF397" evidence="1">
    <location>
        <begin position="6"/>
        <end position="57"/>
    </location>
</feature>
<dbReference type="OrthoDB" id="4330022at2"/>
<dbReference type="InterPro" id="IPR007278">
    <property type="entry name" value="DUF397"/>
</dbReference>
<dbReference type="Pfam" id="PF04149">
    <property type="entry name" value="DUF397"/>
    <property type="match status" value="1"/>
</dbReference>
<accession>A0A543FZE1</accession>
<evidence type="ECO:0000313" key="3">
    <source>
        <dbReference type="Proteomes" id="UP000319818"/>
    </source>
</evidence>
<protein>
    <submittedName>
        <fullName evidence="2">Uncharacterized protein DUF397</fullName>
    </submittedName>
</protein>
<dbReference type="RefSeq" id="WP_142105999.1">
    <property type="nucleotide sequence ID" value="NZ_VFPH01000002.1"/>
</dbReference>
<proteinExistence type="predicted"/>
<reference evidence="2 3" key="1">
    <citation type="submission" date="2019-06" db="EMBL/GenBank/DDBJ databases">
        <title>Sequencing the genomes of 1000 actinobacteria strains.</title>
        <authorList>
            <person name="Klenk H.-P."/>
        </authorList>
    </citation>
    <scope>NUCLEOTIDE SEQUENCE [LARGE SCALE GENOMIC DNA]</scope>
    <source>
        <strain evidence="2 3">DSM 45511</strain>
    </source>
</reference>
<keyword evidence="3" id="KW-1185">Reference proteome</keyword>
<sequence length="64" mass="6860">MISQDRFRKSSFSGGGGCVEVRLLPDGHVAVRDSKQLSLPASSHTPTAWKAFLAGIRAGEFGRD</sequence>
<dbReference type="Proteomes" id="UP000319818">
    <property type="component" value="Unassembled WGS sequence"/>
</dbReference>
<dbReference type="AlphaFoldDB" id="A0A543FZE1"/>
<evidence type="ECO:0000313" key="2">
    <source>
        <dbReference type="EMBL" id="TQM39165.1"/>
    </source>
</evidence>
<gene>
    <name evidence="2" type="ORF">FB388_6420</name>
</gene>
<evidence type="ECO:0000259" key="1">
    <source>
        <dbReference type="Pfam" id="PF04149"/>
    </source>
</evidence>
<comment type="caution">
    <text evidence="2">The sequence shown here is derived from an EMBL/GenBank/DDBJ whole genome shotgun (WGS) entry which is preliminary data.</text>
</comment>